<evidence type="ECO:0000313" key="1">
    <source>
        <dbReference type="EMBL" id="KDR51543.1"/>
    </source>
</evidence>
<accession>A0A069QF86</accession>
<dbReference type="HOGENOM" id="CLU_3083203_0_0_10"/>
<gene>
    <name evidence="1" type="ORF">HMPREF1991_02377</name>
</gene>
<sequence>MGVVIKCKEQTQKNHSLSTCIVAKIRKIKVLPKNIVQKFGRKDKSVYLCNRN</sequence>
<protein>
    <submittedName>
        <fullName evidence="1">Uncharacterized protein</fullName>
    </submittedName>
</protein>
<organism evidence="1 2">
    <name type="scientific">Hoylesella loescheii DSM 19665 = JCM 12249 = ATCC 15930</name>
    <dbReference type="NCBI Taxonomy" id="1122985"/>
    <lineage>
        <taxon>Bacteria</taxon>
        <taxon>Pseudomonadati</taxon>
        <taxon>Bacteroidota</taxon>
        <taxon>Bacteroidia</taxon>
        <taxon>Bacteroidales</taxon>
        <taxon>Prevotellaceae</taxon>
        <taxon>Hoylesella</taxon>
    </lineage>
</organism>
<comment type="caution">
    <text evidence="1">The sequence shown here is derived from an EMBL/GenBank/DDBJ whole genome shotgun (WGS) entry which is preliminary data.</text>
</comment>
<proteinExistence type="predicted"/>
<dbReference type="EMBL" id="JNGW01000104">
    <property type="protein sequence ID" value="KDR51543.1"/>
    <property type="molecule type" value="Genomic_DNA"/>
</dbReference>
<dbReference type="Proteomes" id="UP000027442">
    <property type="component" value="Unassembled WGS sequence"/>
</dbReference>
<keyword evidence="2" id="KW-1185">Reference proteome</keyword>
<name>A0A069QF86_HOYLO</name>
<reference evidence="1 2" key="1">
    <citation type="submission" date="2013-08" db="EMBL/GenBank/DDBJ databases">
        <authorList>
            <person name="Weinstock G."/>
            <person name="Sodergren E."/>
            <person name="Wylie T."/>
            <person name="Fulton L."/>
            <person name="Fulton R."/>
            <person name="Fronick C."/>
            <person name="O'Laughlin M."/>
            <person name="Godfrey J."/>
            <person name="Miner T."/>
            <person name="Herter B."/>
            <person name="Appelbaum E."/>
            <person name="Cordes M."/>
            <person name="Lek S."/>
            <person name="Wollam A."/>
            <person name="Pepin K.H."/>
            <person name="Palsikar V.B."/>
            <person name="Mitreva M."/>
            <person name="Wilson R.K."/>
        </authorList>
    </citation>
    <scope>NUCLEOTIDE SEQUENCE [LARGE SCALE GENOMIC DNA]</scope>
    <source>
        <strain evidence="1 2">ATCC 15930</strain>
    </source>
</reference>
<dbReference type="AlphaFoldDB" id="A0A069QF86"/>
<evidence type="ECO:0000313" key="2">
    <source>
        <dbReference type="Proteomes" id="UP000027442"/>
    </source>
</evidence>